<comment type="caution">
    <text evidence="17">Lacks conserved residue(s) required for the propagation of feature annotation.</text>
</comment>
<dbReference type="GO" id="GO:0052855">
    <property type="term" value="F:ADP-dependent NAD(P)H-hydrate dehydratase activity"/>
    <property type="evidence" value="ECO:0007669"/>
    <property type="project" value="UniProtKB-UniRule"/>
</dbReference>
<dbReference type="PANTHER" id="PTHR12592">
    <property type="entry name" value="ATP-DEPENDENT (S)-NAD(P)H-HYDRATE DEHYDRATASE FAMILY MEMBER"/>
    <property type="match status" value="1"/>
</dbReference>
<dbReference type="CDD" id="cd01171">
    <property type="entry name" value="YXKO-related"/>
    <property type="match status" value="1"/>
</dbReference>
<evidence type="ECO:0000313" key="22">
    <source>
        <dbReference type="EMBL" id="ARI78840.1"/>
    </source>
</evidence>
<name>A0A1W6A009_9BACI</name>
<dbReference type="SUPFAM" id="SSF53613">
    <property type="entry name" value="Ribokinase-like"/>
    <property type="match status" value="1"/>
</dbReference>
<gene>
    <name evidence="18" type="primary">nnrE</name>
    <name evidence="17" type="synonym">nnrD</name>
    <name evidence="22" type="ORF">HM131_19330</name>
</gene>
<dbReference type="Proteomes" id="UP000192527">
    <property type="component" value="Chromosome"/>
</dbReference>
<comment type="similarity">
    <text evidence="17">Belongs to the NnrD/CARKD family.</text>
</comment>
<sequence>MDIVTAQEMYEWDRAALDAAGIEGKMLMESAGRAVADDMVRHIRKQDKVIVLIGSGNNGGDGFVIARTLLNRGYDIEAWQVVPDEKITGDARVHKEIFMASGFSVRPYSSLEKLMQSFQRADIIIDAMLGIGVKGRLRNPIAEIVEAANGLSVFRMAVDLPSGLPADEGIVDFDAFHADYTTVIAAPKMSAFLQHTRPYYGDYRIVEIGLPTRKLPPVNRGLWRKEDVRRTLPVRGKNSHKGSHGKGVMVGGSLLMPGSIAMAGRAALRSGVGLLTIATVERAISSISPYLQEATFVDMEEKEGALTGQATDQLSGYDGVAIGMGMGRTRGAKRLLEAIVQGVDAPMLIDADGLYHLKEILDVVKERQSPTVLTPHPGEFAHLTGLSIRDVLQSPFSCSREFAAKYGVYLVLKGPSTIITSPDGKQRVDVSGNAGLAKGGSGDVLSGILFAMMLQTDSLMDALGNGCVIHGCTAESLTEEKHSKTDLLASDVIEGLSRTFRTISSASR</sequence>
<dbReference type="AlphaFoldDB" id="A0A1W6A009"/>
<feature type="binding site" evidence="17">
    <location>
        <begin position="413"/>
        <end position="417"/>
    </location>
    <ligand>
        <name>AMP</name>
        <dbReference type="ChEBI" id="CHEBI:456215"/>
    </ligand>
</feature>
<evidence type="ECO:0000256" key="14">
    <source>
        <dbReference type="ARBA" id="ARBA00025153"/>
    </source>
</evidence>
<dbReference type="GO" id="GO:0052856">
    <property type="term" value="F:NAD(P)HX epimerase activity"/>
    <property type="evidence" value="ECO:0007669"/>
    <property type="project" value="UniProtKB-UniRule"/>
</dbReference>
<keyword evidence="13" id="KW-0511">Multifunctional enzyme</keyword>
<evidence type="ECO:0000256" key="15">
    <source>
        <dbReference type="ARBA" id="ARBA00048238"/>
    </source>
</evidence>
<dbReference type="EC" id="4.2.1.136" evidence="19"/>
<feature type="binding site" evidence="18">
    <location>
        <position position="58"/>
    </location>
    <ligand>
        <name>K(+)</name>
        <dbReference type="ChEBI" id="CHEBI:29103"/>
    </ligand>
</feature>
<dbReference type="InterPro" id="IPR036652">
    <property type="entry name" value="YjeF_N_dom_sf"/>
</dbReference>
<feature type="binding site" evidence="18">
    <location>
        <position position="159"/>
    </location>
    <ligand>
        <name>(6S)-NADPHX</name>
        <dbReference type="ChEBI" id="CHEBI:64076"/>
    </ligand>
</feature>
<feature type="domain" description="YjeF C-terminal" evidence="20">
    <location>
        <begin position="224"/>
        <end position="503"/>
    </location>
</feature>
<dbReference type="InterPro" id="IPR030677">
    <property type="entry name" value="Nnr"/>
</dbReference>
<feature type="domain" description="YjeF N-terminal" evidence="21">
    <location>
        <begin position="9"/>
        <end position="216"/>
    </location>
</feature>
<evidence type="ECO:0000256" key="11">
    <source>
        <dbReference type="ARBA" id="ARBA00023235"/>
    </source>
</evidence>
<keyword evidence="11 18" id="KW-0413">Isomerase</keyword>
<dbReference type="OrthoDB" id="9806925at2"/>
<comment type="function">
    <text evidence="17">Catalyzes the dehydration of the S-form of NAD(P)HX at the expense of ADP, which is converted to AMP. Together with NAD(P)HX epimerase, which catalyzes the epimerization of the S- and R-forms, the enzyme allows the repair of both epimers of NAD(P)HX, a damaged form of NAD(P)H that is a result of enzymatic or heat-dependent hydration.</text>
</comment>
<dbReference type="PROSITE" id="PS51383">
    <property type="entry name" value="YJEF_C_3"/>
    <property type="match status" value="1"/>
</dbReference>
<dbReference type="HAMAP" id="MF_01966">
    <property type="entry name" value="NADHX_epimerase"/>
    <property type="match status" value="1"/>
</dbReference>
<dbReference type="Gene3D" id="3.40.50.10260">
    <property type="entry name" value="YjeF N-terminal domain"/>
    <property type="match status" value="1"/>
</dbReference>
<feature type="binding site" evidence="18">
    <location>
        <position position="162"/>
    </location>
    <ligand>
        <name>K(+)</name>
        <dbReference type="ChEBI" id="CHEBI:29103"/>
    </ligand>
</feature>
<dbReference type="PROSITE" id="PS51385">
    <property type="entry name" value="YJEF_N"/>
    <property type="match status" value="1"/>
</dbReference>
<keyword evidence="7 17" id="KW-0067">ATP-binding</keyword>
<keyword evidence="23" id="KW-1185">Reference proteome</keyword>
<comment type="similarity">
    <text evidence="4 19">In the C-terminal section; belongs to the NnrD/CARKD family.</text>
</comment>
<evidence type="ECO:0000313" key="23">
    <source>
        <dbReference type="Proteomes" id="UP000192527"/>
    </source>
</evidence>
<dbReference type="SUPFAM" id="SSF64153">
    <property type="entry name" value="YjeF N-terminal domain-like"/>
    <property type="match status" value="1"/>
</dbReference>
<dbReference type="PROSITE" id="PS01050">
    <property type="entry name" value="YJEF_C_2"/>
    <property type="match status" value="1"/>
</dbReference>
<comment type="similarity">
    <text evidence="3 19">In the N-terminal section; belongs to the NnrE/AIBP family.</text>
</comment>
<dbReference type="PANTHER" id="PTHR12592:SF0">
    <property type="entry name" value="ATP-DEPENDENT (S)-NAD(P)H-HYDRATE DEHYDRATASE"/>
    <property type="match status" value="1"/>
</dbReference>
<comment type="cofactor">
    <cofactor evidence="17">
        <name>Mg(2+)</name>
        <dbReference type="ChEBI" id="CHEBI:18420"/>
    </cofactor>
</comment>
<keyword evidence="10 17" id="KW-0520">NAD</keyword>
<comment type="function">
    <text evidence="14 19">Bifunctional enzyme that catalyzes the epimerization of the S- and R-forms of NAD(P)HX and the dehydration of the S-form of NAD(P)HX at the expense of ADP, which is converted to AMP. This allows the repair of both epimers of NAD(P)HX, a damaged form of NAD(P)H that is a result of enzymatic or heat-dependent hydration.</text>
</comment>
<protein>
    <recommendedName>
        <fullName evidence="19">Bifunctional NAD(P)H-hydrate repair enzyme</fullName>
    </recommendedName>
    <alternativeName>
        <fullName evidence="19">Nicotinamide nucleotide repair protein</fullName>
    </alternativeName>
    <domain>
        <recommendedName>
            <fullName evidence="19">ADP-dependent (S)-NAD(P)H-hydrate dehydratase</fullName>
            <ecNumber evidence="19">4.2.1.136</ecNumber>
        </recommendedName>
        <alternativeName>
            <fullName evidence="19">ADP-dependent NAD(P)HX dehydratase</fullName>
        </alternativeName>
    </domain>
    <domain>
        <recommendedName>
            <fullName evidence="19">NAD(P)H-hydrate epimerase</fullName>
            <ecNumber evidence="19">5.1.99.6</ecNumber>
        </recommendedName>
    </domain>
</protein>
<keyword evidence="6 17" id="KW-0547">Nucleotide-binding</keyword>
<keyword evidence="9 18" id="KW-0630">Potassium</keyword>
<dbReference type="Pfam" id="PF03853">
    <property type="entry name" value="YjeF_N"/>
    <property type="match status" value="1"/>
</dbReference>
<dbReference type="HAMAP" id="MF_01965">
    <property type="entry name" value="NADHX_dehydratase"/>
    <property type="match status" value="1"/>
</dbReference>
<dbReference type="GO" id="GO:0046496">
    <property type="term" value="P:nicotinamide nucleotide metabolic process"/>
    <property type="evidence" value="ECO:0007669"/>
    <property type="project" value="UniProtKB-UniRule"/>
</dbReference>
<dbReference type="GO" id="GO:0046872">
    <property type="term" value="F:metal ion binding"/>
    <property type="evidence" value="ECO:0007669"/>
    <property type="project" value="UniProtKB-UniRule"/>
</dbReference>
<feature type="binding site" evidence="17">
    <location>
        <position position="325"/>
    </location>
    <ligand>
        <name>(6S)-NADPHX</name>
        <dbReference type="ChEBI" id="CHEBI:64076"/>
    </ligand>
</feature>
<feature type="binding site" evidence="18">
    <location>
        <begin position="57"/>
        <end position="61"/>
    </location>
    <ligand>
        <name>(6S)-NADPHX</name>
        <dbReference type="ChEBI" id="CHEBI:64076"/>
    </ligand>
</feature>
<dbReference type="Pfam" id="PF01256">
    <property type="entry name" value="Carb_kinase"/>
    <property type="match status" value="1"/>
</dbReference>
<dbReference type="EMBL" id="CP020772">
    <property type="protein sequence ID" value="ARI78840.1"/>
    <property type="molecule type" value="Genomic_DNA"/>
</dbReference>
<organism evidence="22 23">
    <name type="scientific">Halobacillus mangrovi</name>
    <dbReference type="NCBI Taxonomy" id="402384"/>
    <lineage>
        <taxon>Bacteria</taxon>
        <taxon>Bacillati</taxon>
        <taxon>Bacillota</taxon>
        <taxon>Bacilli</taxon>
        <taxon>Bacillales</taxon>
        <taxon>Bacillaceae</taxon>
        <taxon>Halobacillus</taxon>
    </lineage>
</organism>
<evidence type="ECO:0000256" key="3">
    <source>
        <dbReference type="ARBA" id="ARBA00006001"/>
    </source>
</evidence>
<dbReference type="InterPro" id="IPR004443">
    <property type="entry name" value="YjeF_N_dom"/>
</dbReference>
<evidence type="ECO:0000256" key="16">
    <source>
        <dbReference type="ARBA" id="ARBA00049209"/>
    </source>
</evidence>
<dbReference type="InterPro" id="IPR017953">
    <property type="entry name" value="Carbohydrate_kinase_pred_CS"/>
</dbReference>
<dbReference type="GO" id="GO:0005524">
    <property type="term" value="F:ATP binding"/>
    <property type="evidence" value="ECO:0007669"/>
    <property type="project" value="UniProtKB-UniRule"/>
</dbReference>
<keyword evidence="12 17" id="KW-0456">Lyase</keyword>
<dbReference type="InterPro" id="IPR000631">
    <property type="entry name" value="CARKD"/>
</dbReference>
<comment type="cofactor">
    <cofactor evidence="18 19">
        <name>K(+)</name>
        <dbReference type="ChEBI" id="CHEBI:29103"/>
    </cofactor>
    <text evidence="18 19">Binds 1 potassium ion per subunit.</text>
</comment>
<evidence type="ECO:0000259" key="20">
    <source>
        <dbReference type="PROSITE" id="PS51383"/>
    </source>
</evidence>
<reference evidence="22 23" key="1">
    <citation type="submission" date="2017-04" db="EMBL/GenBank/DDBJ databases">
        <title>The whole genome sequencing and assembly of Halobacillus mangrovi strain.</title>
        <authorList>
            <person name="Lee S.-J."/>
            <person name="Park M.-K."/>
            <person name="Kim J.-Y."/>
            <person name="Lee Y.-J."/>
            <person name="Yi H."/>
            <person name="Bahn Y.-S."/>
            <person name="Kim J.F."/>
            <person name="Lee D.-W."/>
        </authorList>
    </citation>
    <scope>NUCLEOTIDE SEQUENCE [LARGE SCALE GENOMIC DNA]</scope>
    <source>
        <strain evidence="22 23">KTB 131</strain>
    </source>
</reference>
<evidence type="ECO:0000256" key="9">
    <source>
        <dbReference type="ARBA" id="ARBA00022958"/>
    </source>
</evidence>
<feature type="binding site" evidence="18">
    <location>
        <begin position="130"/>
        <end position="136"/>
    </location>
    <ligand>
        <name>(6S)-NADPHX</name>
        <dbReference type="ChEBI" id="CHEBI:64076"/>
    </ligand>
</feature>
<keyword evidence="5 18" id="KW-0479">Metal-binding</keyword>
<evidence type="ECO:0000256" key="10">
    <source>
        <dbReference type="ARBA" id="ARBA00023027"/>
    </source>
</evidence>
<evidence type="ECO:0000256" key="1">
    <source>
        <dbReference type="ARBA" id="ARBA00000013"/>
    </source>
</evidence>
<proteinExistence type="inferred from homology"/>
<comment type="subunit">
    <text evidence="17">Homotetramer.</text>
</comment>
<comment type="catalytic activity">
    <reaction evidence="15 17 19">
        <text>(6S)-NADHX + ADP = AMP + phosphate + NADH + H(+)</text>
        <dbReference type="Rhea" id="RHEA:32223"/>
        <dbReference type="ChEBI" id="CHEBI:15378"/>
        <dbReference type="ChEBI" id="CHEBI:43474"/>
        <dbReference type="ChEBI" id="CHEBI:57945"/>
        <dbReference type="ChEBI" id="CHEBI:64074"/>
        <dbReference type="ChEBI" id="CHEBI:456215"/>
        <dbReference type="ChEBI" id="CHEBI:456216"/>
        <dbReference type="EC" id="4.2.1.136"/>
    </reaction>
</comment>
<dbReference type="EC" id="5.1.99.6" evidence="19"/>
<dbReference type="RefSeq" id="WP_085031296.1">
    <property type="nucleotide sequence ID" value="NZ_CP020772.1"/>
</dbReference>
<evidence type="ECO:0000256" key="6">
    <source>
        <dbReference type="ARBA" id="ARBA00022741"/>
    </source>
</evidence>
<comment type="catalytic activity">
    <reaction evidence="2 18 19">
        <text>(6R)-NADPHX = (6S)-NADPHX</text>
        <dbReference type="Rhea" id="RHEA:32227"/>
        <dbReference type="ChEBI" id="CHEBI:64076"/>
        <dbReference type="ChEBI" id="CHEBI:64077"/>
        <dbReference type="EC" id="5.1.99.6"/>
    </reaction>
</comment>
<dbReference type="InterPro" id="IPR029056">
    <property type="entry name" value="Ribokinase-like"/>
</dbReference>
<dbReference type="GO" id="GO:0110051">
    <property type="term" value="P:metabolite repair"/>
    <property type="evidence" value="ECO:0007669"/>
    <property type="project" value="TreeGrafter"/>
</dbReference>
<feature type="binding site" evidence="18">
    <location>
        <position position="126"/>
    </location>
    <ligand>
        <name>K(+)</name>
        <dbReference type="ChEBI" id="CHEBI:29103"/>
    </ligand>
</feature>
<comment type="similarity">
    <text evidence="18">Belongs to the NnrE/AIBP family.</text>
</comment>
<evidence type="ECO:0000259" key="21">
    <source>
        <dbReference type="PROSITE" id="PS51385"/>
    </source>
</evidence>
<feature type="binding site" evidence="17">
    <location>
        <position position="442"/>
    </location>
    <ligand>
        <name>AMP</name>
        <dbReference type="ChEBI" id="CHEBI:456215"/>
    </ligand>
</feature>
<evidence type="ECO:0000256" key="17">
    <source>
        <dbReference type="HAMAP-Rule" id="MF_01965"/>
    </source>
</evidence>
<dbReference type="NCBIfam" id="TIGR00197">
    <property type="entry name" value="yjeF_nterm"/>
    <property type="match status" value="1"/>
</dbReference>
<evidence type="ECO:0000256" key="19">
    <source>
        <dbReference type="PIRNR" id="PIRNR017184"/>
    </source>
</evidence>
<accession>A0A1W6A009</accession>
<feature type="binding site" evidence="17">
    <location>
        <position position="376"/>
    </location>
    <ligand>
        <name>(6S)-NADPHX</name>
        <dbReference type="ChEBI" id="CHEBI:64076"/>
    </ligand>
</feature>
<comment type="function">
    <text evidence="18">Catalyzes the epimerization of the S- and R-forms of NAD(P)HX, a damaged form of NAD(P)H that is a result of enzymatic or heat-dependent hydration. This is a prerequisite for the S-specific NAD(P)H-hydrate dehydratase to allow the repair of both epimers of NAD(P)HX.</text>
</comment>
<evidence type="ECO:0000256" key="12">
    <source>
        <dbReference type="ARBA" id="ARBA00023239"/>
    </source>
</evidence>
<evidence type="ECO:0000256" key="4">
    <source>
        <dbReference type="ARBA" id="ARBA00009524"/>
    </source>
</evidence>
<evidence type="ECO:0000256" key="13">
    <source>
        <dbReference type="ARBA" id="ARBA00023268"/>
    </source>
</evidence>
<dbReference type="Gene3D" id="3.40.1190.20">
    <property type="match status" value="1"/>
</dbReference>
<comment type="catalytic activity">
    <reaction evidence="16 17 19">
        <text>(6S)-NADPHX + ADP = AMP + phosphate + NADPH + H(+)</text>
        <dbReference type="Rhea" id="RHEA:32235"/>
        <dbReference type="ChEBI" id="CHEBI:15378"/>
        <dbReference type="ChEBI" id="CHEBI:43474"/>
        <dbReference type="ChEBI" id="CHEBI:57783"/>
        <dbReference type="ChEBI" id="CHEBI:64076"/>
        <dbReference type="ChEBI" id="CHEBI:456215"/>
        <dbReference type="ChEBI" id="CHEBI:456216"/>
        <dbReference type="EC" id="4.2.1.136"/>
    </reaction>
</comment>
<evidence type="ECO:0000256" key="18">
    <source>
        <dbReference type="HAMAP-Rule" id="MF_01966"/>
    </source>
</evidence>
<evidence type="ECO:0000256" key="5">
    <source>
        <dbReference type="ARBA" id="ARBA00022723"/>
    </source>
</evidence>
<keyword evidence="8 17" id="KW-0521">NADP</keyword>
<evidence type="ECO:0000256" key="2">
    <source>
        <dbReference type="ARBA" id="ARBA00000909"/>
    </source>
</evidence>
<feature type="binding site" evidence="17">
    <location>
        <position position="443"/>
    </location>
    <ligand>
        <name>(6S)-NADPHX</name>
        <dbReference type="ChEBI" id="CHEBI:64076"/>
    </ligand>
</feature>
<dbReference type="PIRSF" id="PIRSF017184">
    <property type="entry name" value="Nnr"/>
    <property type="match status" value="1"/>
</dbReference>
<dbReference type="STRING" id="402384.HM131_19330"/>
<dbReference type="KEGG" id="hmn:HM131_19330"/>
<comment type="catalytic activity">
    <reaction evidence="1 18 19">
        <text>(6R)-NADHX = (6S)-NADHX</text>
        <dbReference type="Rhea" id="RHEA:32215"/>
        <dbReference type="ChEBI" id="CHEBI:64074"/>
        <dbReference type="ChEBI" id="CHEBI:64075"/>
        <dbReference type="EC" id="5.1.99.6"/>
    </reaction>
</comment>
<dbReference type="NCBIfam" id="TIGR00196">
    <property type="entry name" value="yjeF_cterm"/>
    <property type="match status" value="1"/>
</dbReference>
<evidence type="ECO:0000256" key="7">
    <source>
        <dbReference type="ARBA" id="ARBA00022840"/>
    </source>
</evidence>
<evidence type="ECO:0000256" key="8">
    <source>
        <dbReference type="ARBA" id="ARBA00022857"/>
    </source>
</evidence>